<dbReference type="InterPro" id="IPR039506">
    <property type="entry name" value="SPOB_a"/>
</dbReference>
<dbReference type="InterPro" id="IPR029016">
    <property type="entry name" value="GAF-like_dom_sf"/>
</dbReference>
<evidence type="ECO:0000256" key="6">
    <source>
        <dbReference type="ARBA" id="ARBA00023012"/>
    </source>
</evidence>
<evidence type="ECO:0000313" key="8">
    <source>
        <dbReference type="EMBL" id="QDR79650.1"/>
    </source>
</evidence>
<comment type="catalytic activity">
    <reaction evidence="1">
        <text>ATP + protein L-histidine = ADP + protein N-phospho-L-histidine.</text>
        <dbReference type="EC" id="2.7.13.3"/>
    </reaction>
</comment>
<evidence type="ECO:0000256" key="5">
    <source>
        <dbReference type="ARBA" id="ARBA00022777"/>
    </source>
</evidence>
<dbReference type="Pfam" id="PF02518">
    <property type="entry name" value="HATPase_c"/>
    <property type="match status" value="1"/>
</dbReference>
<evidence type="ECO:0000313" key="9">
    <source>
        <dbReference type="Proteomes" id="UP000320776"/>
    </source>
</evidence>
<dbReference type="InterPro" id="IPR003594">
    <property type="entry name" value="HATPase_dom"/>
</dbReference>
<keyword evidence="5 8" id="KW-0418">Kinase</keyword>
<reference evidence="8 9" key="1">
    <citation type="submission" date="2019-02" db="EMBL/GenBank/DDBJ databases">
        <title>Closed genome of Sporomusa termitida DSM 4440.</title>
        <authorList>
            <person name="Poehlein A."/>
            <person name="Daniel R."/>
        </authorList>
    </citation>
    <scope>NUCLEOTIDE SEQUENCE [LARGE SCALE GENOMIC DNA]</scope>
    <source>
        <strain evidence="8 9">DSM 4440</strain>
    </source>
</reference>
<dbReference type="SMART" id="SM00065">
    <property type="entry name" value="GAF"/>
    <property type="match status" value="1"/>
</dbReference>
<dbReference type="SMART" id="SM00091">
    <property type="entry name" value="PAS"/>
    <property type="match status" value="1"/>
</dbReference>
<dbReference type="PRINTS" id="PR00344">
    <property type="entry name" value="BCTRLSENSOR"/>
</dbReference>
<evidence type="ECO:0000259" key="7">
    <source>
        <dbReference type="PROSITE" id="PS50109"/>
    </source>
</evidence>
<dbReference type="InterPro" id="IPR005467">
    <property type="entry name" value="His_kinase_dom"/>
</dbReference>
<dbReference type="EMBL" id="CP036259">
    <property type="protein sequence ID" value="QDR79650.1"/>
    <property type="molecule type" value="Genomic_DNA"/>
</dbReference>
<dbReference type="SUPFAM" id="SSF55874">
    <property type="entry name" value="ATPase domain of HSP90 chaperone/DNA topoisomerase II/histidine kinase"/>
    <property type="match status" value="1"/>
</dbReference>
<dbReference type="InterPro" id="IPR016120">
    <property type="entry name" value="Sig_transdc_His_kin_SpoOB"/>
</dbReference>
<name>A0A517DQM2_9FIRM</name>
<keyword evidence="4 8" id="KW-0808">Transferase</keyword>
<dbReference type="CDD" id="cd00130">
    <property type="entry name" value="PAS"/>
    <property type="match status" value="1"/>
</dbReference>
<proteinExistence type="predicted"/>
<dbReference type="SUPFAM" id="SSF55890">
    <property type="entry name" value="Sporulation response regulatory protein Spo0B"/>
    <property type="match status" value="1"/>
</dbReference>
<dbReference type="Proteomes" id="UP000320776">
    <property type="component" value="Chromosome"/>
</dbReference>
<evidence type="ECO:0000256" key="2">
    <source>
        <dbReference type="ARBA" id="ARBA00012438"/>
    </source>
</evidence>
<dbReference type="SMART" id="SM00387">
    <property type="entry name" value="HATPase_c"/>
    <property type="match status" value="1"/>
</dbReference>
<keyword evidence="3" id="KW-0597">Phosphoprotein</keyword>
<dbReference type="PROSITE" id="PS50109">
    <property type="entry name" value="HIS_KIN"/>
    <property type="match status" value="1"/>
</dbReference>
<evidence type="ECO:0000256" key="3">
    <source>
        <dbReference type="ARBA" id="ARBA00022553"/>
    </source>
</evidence>
<sequence length="628" mass="70563">MGWLVRILESIKHEIITGTVCGLDMEGEPASYVRIPRDTFAEELSQLTEALIESVQSNTFTPLTVHISWMCKLRLEQGVRLSDIMAFFDLYETAVKDAMSIYLQEDLVSLNRYRREIDSLLDRVRVFVSEYFFALYEETVYEQFEQLRTINEITAYLTSSLDLNEVLDFIAVSSIRLFKADCGSILLIDKNGTLHAPVTAGWHDAGSSAVIADTIAYSTAVMEWNYEDLLSDHMHNTFKNENLSQVKAIKLYLQELTIGVLIIGYRSHRRTTPVDQKLLETFANHAAIAVHNAQLYGDADFKLQQRIQEVTVILEQKRAIMHCMREGVIAINADGYIDLANHEAKRLLGRDDNIIGRHIRDIIPNSRLPVVLKNRQAEYDQEQEVGSKVIITNRVPLLVGGAVIGAIATFRDKQDVKILAEELVGLKSLLESMRAQSHEFANKLHAISGLIQMKQYDKVVELITLMYKSQQDLVSSIVKRIKDQATAGLLIGKISQSSEQGISLRLNPRSKLGDLPPAFSSLSMVTVLGNLISNAMEAVAQLPVERRVIDVYVFEGKQHLNIKVSDLGKGIPEPYKRKIYQRGFSTKQGNRGVGLALVKQEVKICGGKITVNSRENEGTTFWIKIPVG</sequence>
<gene>
    <name evidence="8" type="primary">sasA_5</name>
    <name evidence="8" type="ORF">SPTER_09390</name>
</gene>
<dbReference type="PANTHER" id="PTHR43547">
    <property type="entry name" value="TWO-COMPONENT HISTIDINE KINASE"/>
    <property type="match status" value="1"/>
</dbReference>
<keyword evidence="9" id="KW-1185">Reference proteome</keyword>
<dbReference type="InterPro" id="IPR000014">
    <property type="entry name" value="PAS"/>
</dbReference>
<organism evidence="8 9">
    <name type="scientific">Sporomusa termitida</name>
    <dbReference type="NCBI Taxonomy" id="2377"/>
    <lineage>
        <taxon>Bacteria</taxon>
        <taxon>Bacillati</taxon>
        <taxon>Bacillota</taxon>
        <taxon>Negativicutes</taxon>
        <taxon>Selenomonadales</taxon>
        <taxon>Sporomusaceae</taxon>
        <taxon>Sporomusa</taxon>
    </lineage>
</organism>
<evidence type="ECO:0000256" key="4">
    <source>
        <dbReference type="ARBA" id="ARBA00022679"/>
    </source>
</evidence>
<dbReference type="SUPFAM" id="SSF55785">
    <property type="entry name" value="PYP-like sensor domain (PAS domain)"/>
    <property type="match status" value="1"/>
</dbReference>
<dbReference type="EC" id="2.7.13.3" evidence="2"/>
<dbReference type="KEGG" id="sted:SPTER_09390"/>
<dbReference type="Gene3D" id="3.30.450.20">
    <property type="entry name" value="PAS domain"/>
    <property type="match status" value="1"/>
</dbReference>
<dbReference type="SUPFAM" id="SSF55781">
    <property type="entry name" value="GAF domain-like"/>
    <property type="match status" value="1"/>
</dbReference>
<dbReference type="Pfam" id="PF13188">
    <property type="entry name" value="PAS_8"/>
    <property type="match status" value="1"/>
</dbReference>
<keyword evidence="6" id="KW-0902">Two-component regulatory system</keyword>
<dbReference type="Gene3D" id="3.30.565.10">
    <property type="entry name" value="Histidine kinase-like ATPase, C-terminal domain"/>
    <property type="match status" value="1"/>
</dbReference>
<evidence type="ECO:0000256" key="1">
    <source>
        <dbReference type="ARBA" id="ARBA00000085"/>
    </source>
</evidence>
<dbReference type="PANTHER" id="PTHR43547:SF10">
    <property type="entry name" value="SENSOR HISTIDINE KINASE DCUS"/>
    <property type="match status" value="1"/>
</dbReference>
<dbReference type="GO" id="GO:0000155">
    <property type="term" value="F:phosphorelay sensor kinase activity"/>
    <property type="evidence" value="ECO:0007669"/>
    <property type="project" value="InterPro"/>
</dbReference>
<dbReference type="AlphaFoldDB" id="A0A517DQM2"/>
<dbReference type="InterPro" id="IPR003018">
    <property type="entry name" value="GAF"/>
</dbReference>
<dbReference type="RefSeq" id="WP_246105485.1">
    <property type="nucleotide sequence ID" value="NZ_CP036259.1"/>
</dbReference>
<dbReference type="InterPro" id="IPR004358">
    <property type="entry name" value="Sig_transdc_His_kin-like_C"/>
</dbReference>
<dbReference type="InterPro" id="IPR036890">
    <property type="entry name" value="HATPase_C_sf"/>
</dbReference>
<dbReference type="Pfam" id="PF13492">
    <property type="entry name" value="GAF_3"/>
    <property type="match status" value="1"/>
</dbReference>
<dbReference type="InterPro" id="IPR035965">
    <property type="entry name" value="PAS-like_dom_sf"/>
</dbReference>
<protein>
    <recommendedName>
        <fullName evidence="2">histidine kinase</fullName>
        <ecNumber evidence="2">2.7.13.3</ecNumber>
    </recommendedName>
</protein>
<dbReference type="Gene3D" id="1.10.287.130">
    <property type="match status" value="1"/>
</dbReference>
<accession>A0A517DQM2</accession>
<feature type="domain" description="Histidine kinase" evidence="7">
    <location>
        <begin position="435"/>
        <end position="628"/>
    </location>
</feature>
<dbReference type="Pfam" id="PF14689">
    <property type="entry name" value="SPOB_a"/>
    <property type="match status" value="1"/>
</dbReference>
<dbReference type="Gene3D" id="3.30.450.40">
    <property type="match status" value="1"/>
</dbReference>